<gene>
    <name evidence="2" type="ORF">ORY91_000582</name>
    <name evidence="3" type="ORF">V9W64_02290</name>
</gene>
<evidence type="ECO:0000313" key="3">
    <source>
        <dbReference type="EMBL" id="WWY03593.1"/>
    </source>
</evidence>
<dbReference type="PANTHER" id="PTHR43364:SF1">
    <property type="entry name" value="OXIDOREDUCTASE YDHF"/>
    <property type="match status" value="1"/>
</dbReference>
<sequence>MNAATTPPDLGRLSHGHWRAARWGLSDHAYTRLIEAVIETGITTFDHADCYGRYTTEAAFGRAFRPLADMRDRLKIVSKCGILFPNDTLPGITHKHYDNTREHIIASAERSVANLNCGYLDLLLIHRPSPCADPEAIAAAFDYLHQNGTVRHFGVSNYSAAKFSMLQSYVRQPLVTNQIELSLWHTPSFSDGLLDFLLEKRVKPMAWSPLGGGKLFDTADETGARIRQTLYEVGEAYGETRPDTLAYAWLLNHPAGIMPVVGSGKIEHIRNAVDALNIRFSEAEWIKLYSAAIGHDVP</sequence>
<dbReference type="PANTHER" id="PTHR43364">
    <property type="entry name" value="NADH-SPECIFIC METHYLGLYOXAL REDUCTASE-RELATED"/>
    <property type="match status" value="1"/>
</dbReference>
<dbReference type="CDD" id="cd19092">
    <property type="entry name" value="AKR_BsYcsN_EcYdhF-like"/>
    <property type="match status" value="1"/>
</dbReference>
<proteinExistence type="predicted"/>
<dbReference type="GO" id="GO:0005829">
    <property type="term" value="C:cytosol"/>
    <property type="evidence" value="ECO:0007669"/>
    <property type="project" value="TreeGrafter"/>
</dbReference>
<dbReference type="Gene3D" id="3.20.20.100">
    <property type="entry name" value="NADP-dependent oxidoreductase domain"/>
    <property type="match status" value="1"/>
</dbReference>
<dbReference type="Proteomes" id="UP001149607">
    <property type="component" value="Chromosome"/>
</dbReference>
<protein>
    <submittedName>
        <fullName evidence="2">Aldo/keto reductase</fullName>
    </submittedName>
</protein>
<dbReference type="EMBL" id="CP146598">
    <property type="protein sequence ID" value="WWY03593.1"/>
    <property type="molecule type" value="Genomic_DNA"/>
</dbReference>
<dbReference type="InterPro" id="IPR050523">
    <property type="entry name" value="AKR_Detox_Biosynth"/>
</dbReference>
<evidence type="ECO:0000259" key="1">
    <source>
        <dbReference type="Pfam" id="PF00248"/>
    </source>
</evidence>
<keyword evidence="4" id="KW-1185">Reference proteome</keyword>
<dbReference type="SUPFAM" id="SSF51430">
    <property type="entry name" value="NAD(P)-linked oxidoreductase"/>
    <property type="match status" value="1"/>
</dbReference>
<dbReference type="InterPro" id="IPR036812">
    <property type="entry name" value="NAD(P)_OxRdtase_dom_sf"/>
</dbReference>
<feature type="domain" description="NADP-dependent oxidoreductase" evidence="1">
    <location>
        <begin position="14"/>
        <end position="288"/>
    </location>
</feature>
<organism evidence="2">
    <name type="scientific">Neisseria leonii</name>
    <dbReference type="NCBI Taxonomy" id="2995413"/>
    <lineage>
        <taxon>Bacteria</taxon>
        <taxon>Pseudomonadati</taxon>
        <taxon>Pseudomonadota</taxon>
        <taxon>Betaproteobacteria</taxon>
        <taxon>Neisseriales</taxon>
        <taxon>Neisseriaceae</taxon>
        <taxon>Neisseria</taxon>
    </lineage>
</organism>
<dbReference type="RefSeq" id="WP_274584463.1">
    <property type="nucleotide sequence ID" value="NZ_CP145811.1"/>
</dbReference>
<dbReference type="InterPro" id="IPR023210">
    <property type="entry name" value="NADP_OxRdtase_dom"/>
</dbReference>
<name>A0A9X4E0M1_9NEIS</name>
<evidence type="ECO:0000313" key="4">
    <source>
        <dbReference type="Proteomes" id="UP001149607"/>
    </source>
</evidence>
<dbReference type="AlphaFoldDB" id="A0A9X4E0M1"/>
<accession>A0A9X4E0M1</accession>
<evidence type="ECO:0000313" key="2">
    <source>
        <dbReference type="EMBL" id="MDD9327201.1"/>
    </source>
</evidence>
<dbReference type="Pfam" id="PF00248">
    <property type="entry name" value="Aldo_ket_red"/>
    <property type="match status" value="1"/>
</dbReference>
<dbReference type="EMBL" id="JAPQFL010000001">
    <property type="protein sequence ID" value="MDD9327201.1"/>
    <property type="molecule type" value="Genomic_DNA"/>
</dbReference>
<reference evidence="2" key="1">
    <citation type="submission" date="2022-10" db="EMBL/GenBank/DDBJ databases">
        <authorList>
            <person name="Boutroux M."/>
        </authorList>
    </citation>
    <scope>NUCLEOTIDE SEQUENCE</scope>
    <source>
        <strain evidence="2">51.81</strain>
    </source>
</reference>
<reference evidence="3" key="2">
    <citation type="submission" date="2024-02" db="EMBL/GenBank/DDBJ databases">
        <title>Neisseria leonii sp. nov.</title>
        <authorList>
            <person name="Boutroux M."/>
            <person name="Favre-Rochex S."/>
            <person name="Gorgette O."/>
            <person name="Touak G."/>
            <person name="Muhle E."/>
            <person name="Chesneau O."/>
            <person name="Clermont D."/>
            <person name="Rahi P."/>
        </authorList>
    </citation>
    <scope>NUCLEOTIDE SEQUENCE</scope>
    <source>
        <strain evidence="3">51.81</strain>
    </source>
</reference>